<organism evidence="2 3">
    <name type="scientific">Plectosphaerella cucumerina</name>
    <dbReference type="NCBI Taxonomy" id="40658"/>
    <lineage>
        <taxon>Eukaryota</taxon>
        <taxon>Fungi</taxon>
        <taxon>Dikarya</taxon>
        <taxon>Ascomycota</taxon>
        <taxon>Pezizomycotina</taxon>
        <taxon>Sordariomycetes</taxon>
        <taxon>Hypocreomycetidae</taxon>
        <taxon>Glomerellales</taxon>
        <taxon>Plectosphaerellaceae</taxon>
        <taxon>Plectosphaerella</taxon>
    </lineage>
</organism>
<comment type="caution">
    <text evidence="2">The sequence shown here is derived from an EMBL/GenBank/DDBJ whole genome shotgun (WGS) entry which is preliminary data.</text>
</comment>
<accession>A0A8K0TAF0</accession>
<evidence type="ECO:0000256" key="1">
    <source>
        <dbReference type="SAM" id="MobiDB-lite"/>
    </source>
</evidence>
<reference evidence="2" key="1">
    <citation type="journal article" date="2021" name="Nat. Commun.">
        <title>Genetic determinants of endophytism in the Arabidopsis root mycobiome.</title>
        <authorList>
            <person name="Mesny F."/>
            <person name="Miyauchi S."/>
            <person name="Thiergart T."/>
            <person name="Pickel B."/>
            <person name="Atanasova L."/>
            <person name="Karlsson M."/>
            <person name="Huettel B."/>
            <person name="Barry K.W."/>
            <person name="Haridas S."/>
            <person name="Chen C."/>
            <person name="Bauer D."/>
            <person name="Andreopoulos W."/>
            <person name="Pangilinan J."/>
            <person name="LaButti K."/>
            <person name="Riley R."/>
            <person name="Lipzen A."/>
            <person name="Clum A."/>
            <person name="Drula E."/>
            <person name="Henrissat B."/>
            <person name="Kohler A."/>
            <person name="Grigoriev I.V."/>
            <person name="Martin F.M."/>
            <person name="Hacquard S."/>
        </authorList>
    </citation>
    <scope>NUCLEOTIDE SEQUENCE</scope>
    <source>
        <strain evidence="2">MPI-CAGE-AT-0016</strain>
    </source>
</reference>
<protein>
    <submittedName>
        <fullName evidence="2">Uncharacterized protein</fullName>
    </submittedName>
</protein>
<sequence length="353" mass="38701">MWSSFGKSACRRSFESAVPGRSPGDIGGPGRPAPPLSTTFSFRSDTLRPATPDLPPTRNGSSRWPLLWRHCPRRANYNCGVIVSDRREPPVLFRLPRQQAGLRYRIPGEGSSGWNIPSSPGVLQGRRETFVGRGYDNNKRVVRSVQQAPAKWPCNVGLDRTRRRLYTRKPEAHVPRCRRVSEGFVLGQPRRVSVSLRPRWADPGEAGRCVCTCNARSQVTMCSSCPPHQSVLQDADGGKLSVRGDHSYSRWKSTTHGHPFHDVVGCCPKGGPADCCCRLQSRILTGEAVHLARGCVAGQVPGGDESVGRSCDRARASQPVRTASSRLSRAVSWIRGNERRLACAGPPFLVSGF</sequence>
<evidence type="ECO:0000313" key="2">
    <source>
        <dbReference type="EMBL" id="KAH7359216.1"/>
    </source>
</evidence>
<dbReference type="EMBL" id="JAGPXD010000004">
    <property type="protein sequence ID" value="KAH7359216.1"/>
    <property type="molecule type" value="Genomic_DNA"/>
</dbReference>
<proteinExistence type="predicted"/>
<feature type="region of interest" description="Disordered" evidence="1">
    <location>
        <begin position="14"/>
        <end position="60"/>
    </location>
</feature>
<dbReference type="Proteomes" id="UP000813385">
    <property type="component" value="Unassembled WGS sequence"/>
</dbReference>
<evidence type="ECO:0000313" key="3">
    <source>
        <dbReference type="Proteomes" id="UP000813385"/>
    </source>
</evidence>
<name>A0A8K0TAF0_9PEZI</name>
<dbReference type="AlphaFoldDB" id="A0A8K0TAF0"/>
<gene>
    <name evidence="2" type="ORF">B0T11DRAFT_285982</name>
</gene>
<keyword evidence="3" id="KW-1185">Reference proteome</keyword>